<keyword evidence="2" id="KW-1185">Reference proteome</keyword>
<dbReference type="Proteomes" id="UP001569177">
    <property type="component" value="Unassembled WGS sequence"/>
</dbReference>
<gene>
    <name evidence="1" type="ORF">ACED24_11525</name>
</gene>
<accession>A0ABV4LI02</accession>
<dbReference type="EMBL" id="JBGOOJ010000009">
    <property type="protein sequence ID" value="MEZ8090685.1"/>
    <property type="molecule type" value="Genomic_DNA"/>
</dbReference>
<dbReference type="Gene3D" id="3.40.50.11110">
    <property type="entry name" value="Sialyltransferase, C-terminal GT-B Rossman nucleotide-binding domain"/>
    <property type="match status" value="1"/>
</dbReference>
<name>A0ABV4LI02_9VIBR</name>
<evidence type="ECO:0000313" key="1">
    <source>
        <dbReference type="EMBL" id="MEZ8090685.1"/>
    </source>
</evidence>
<dbReference type="InterPro" id="IPR010866">
    <property type="entry name" value="A-2_8-polyST"/>
</dbReference>
<dbReference type="RefSeq" id="WP_017055658.1">
    <property type="nucleotide sequence ID" value="NZ_JBGONX010000006.1"/>
</dbReference>
<dbReference type="Pfam" id="PF07388">
    <property type="entry name" value="A-2_8-polyST"/>
    <property type="match status" value="1"/>
</dbReference>
<comment type="caution">
    <text evidence="1">The sequence shown here is derived from an EMBL/GenBank/DDBJ whole genome shotgun (WGS) entry which is preliminary data.</text>
</comment>
<proteinExistence type="predicted"/>
<sequence>MDLYICSTVRHLLFSLYRSQNSDSDTLSKIIFFYDYQEVEPDDINTKTLPENIELILVSRKLLVKHIKESGYVGRYILLCSLRGWPISKHLKLILVKLLQKYDDKLNFNSIITMLYLYNDNNKMSRLFRLLSPSYSMIEDGMGNYVEHKIDSKLKQLFRFLSNKTPKHHVFGERKQCNNIHVIHPEKLPESVRHKGEKLVLSKNKTNISNIQRCFRFDGSHDLNRKTLIIATQPTFKKLKGKLVNDDFFYKIYDLIISESKREGFDPVLKLHPKENESDYSSFKEKGVTFLSSKLPLEIYLLSSIDTVNIISINSSAGIGMEEYCDIYKIIPDDEVSNFVDIISELEKNEDSLQKRISIQLSKMT</sequence>
<evidence type="ECO:0000313" key="2">
    <source>
        <dbReference type="Proteomes" id="UP001569177"/>
    </source>
</evidence>
<organism evidence="1 2">
    <name type="scientific">Vibrio kanaloae</name>
    <dbReference type="NCBI Taxonomy" id="170673"/>
    <lineage>
        <taxon>Bacteria</taxon>
        <taxon>Pseudomonadati</taxon>
        <taxon>Pseudomonadota</taxon>
        <taxon>Gammaproteobacteria</taxon>
        <taxon>Vibrionales</taxon>
        <taxon>Vibrionaceae</taxon>
        <taxon>Vibrio</taxon>
    </lineage>
</organism>
<reference evidence="1 2" key="1">
    <citation type="submission" date="2024-06" db="EMBL/GenBank/DDBJ databases">
        <authorList>
            <person name="Steensen K."/>
            <person name="Seneca J."/>
            <person name="Bartlau N."/>
            <person name="Yu A.X."/>
            <person name="Polz M.F."/>
        </authorList>
    </citation>
    <scope>NUCLEOTIDE SEQUENCE [LARGE SCALE GENOMIC DNA]</scope>
    <source>
        <strain evidence="1 2">5S240</strain>
    </source>
</reference>
<protein>
    <submittedName>
        <fullName evidence="1">Polysialyltransferase family glycosyltransferase</fullName>
    </submittedName>
</protein>